<evidence type="ECO:0000313" key="2">
    <source>
        <dbReference type="Proteomes" id="UP000467006"/>
    </source>
</evidence>
<dbReference type="NCBIfam" id="NF046112">
    <property type="entry name" value="MSMEG_6209_Nter"/>
    <property type="match status" value="1"/>
</dbReference>
<organism evidence="1 2">
    <name type="scientific">Mycolicibacterium duvalii</name>
    <dbReference type="NCBI Taxonomy" id="39688"/>
    <lineage>
        <taxon>Bacteria</taxon>
        <taxon>Bacillati</taxon>
        <taxon>Actinomycetota</taxon>
        <taxon>Actinomycetes</taxon>
        <taxon>Mycobacteriales</taxon>
        <taxon>Mycobacteriaceae</taxon>
        <taxon>Mycolicibacterium</taxon>
    </lineage>
</organism>
<accession>A0A7I7K0T9</accession>
<gene>
    <name evidence="1" type="ORF">MDUV_20740</name>
</gene>
<dbReference type="KEGG" id="mdu:MDUV_20740"/>
<protein>
    <submittedName>
        <fullName evidence="1">Uncharacterized protein</fullName>
    </submittedName>
</protein>
<dbReference type="Gene3D" id="1.10.8.1060">
    <property type="entry name" value="Corynebacterium glutamicum thioredoxin-dependent arsenate reductase, N-terminal domain"/>
    <property type="match status" value="1"/>
</dbReference>
<evidence type="ECO:0000313" key="1">
    <source>
        <dbReference type="EMBL" id="BBX17214.1"/>
    </source>
</evidence>
<sequence>MISVTEQQVIDDLARRLADTHTQVEPTEVVRVVQEQHARFADRPIRDFIPLFVERNAKAELLRLGT</sequence>
<keyword evidence="2" id="KW-1185">Reference proteome</keyword>
<name>A0A7I7K0T9_9MYCO</name>
<dbReference type="AlphaFoldDB" id="A0A7I7K0T9"/>
<dbReference type="EMBL" id="AP022563">
    <property type="protein sequence ID" value="BBX17214.1"/>
    <property type="molecule type" value="Genomic_DNA"/>
</dbReference>
<dbReference type="Proteomes" id="UP000467006">
    <property type="component" value="Chromosome"/>
</dbReference>
<dbReference type="OrthoDB" id="4277148at2"/>
<reference evidence="1 2" key="1">
    <citation type="journal article" date="2019" name="Emerg. Microbes Infect.">
        <title>Comprehensive subspecies identification of 175 nontuberculous mycobacteria species based on 7547 genomic profiles.</title>
        <authorList>
            <person name="Matsumoto Y."/>
            <person name="Kinjo T."/>
            <person name="Motooka D."/>
            <person name="Nabeya D."/>
            <person name="Jung N."/>
            <person name="Uechi K."/>
            <person name="Horii T."/>
            <person name="Iida T."/>
            <person name="Fujita J."/>
            <person name="Nakamura S."/>
        </authorList>
    </citation>
    <scope>NUCLEOTIDE SEQUENCE [LARGE SCALE GENOMIC DNA]</scope>
    <source>
        <strain evidence="1 2">JCM 6396</strain>
    </source>
</reference>
<proteinExistence type="predicted"/>